<feature type="coiled-coil region" evidence="1">
    <location>
        <begin position="151"/>
        <end position="189"/>
    </location>
</feature>
<evidence type="ECO:0000313" key="3">
    <source>
        <dbReference type="Proteomes" id="UP000187209"/>
    </source>
</evidence>
<reference evidence="2 3" key="1">
    <citation type="submission" date="2016-11" db="EMBL/GenBank/DDBJ databases">
        <title>The macronuclear genome of Stentor coeruleus: a giant cell with tiny introns.</title>
        <authorList>
            <person name="Slabodnick M."/>
            <person name="Ruby J.G."/>
            <person name="Reiff S.B."/>
            <person name="Swart E.C."/>
            <person name="Gosai S."/>
            <person name="Prabakaran S."/>
            <person name="Witkowska E."/>
            <person name="Larue G.E."/>
            <person name="Fisher S."/>
            <person name="Freeman R.M."/>
            <person name="Gunawardena J."/>
            <person name="Chu W."/>
            <person name="Stover N.A."/>
            <person name="Gregory B.D."/>
            <person name="Nowacki M."/>
            <person name="Derisi J."/>
            <person name="Roy S.W."/>
            <person name="Marshall W.F."/>
            <person name="Sood P."/>
        </authorList>
    </citation>
    <scope>NUCLEOTIDE SEQUENCE [LARGE SCALE GENOMIC DNA]</scope>
    <source>
        <strain evidence="2">WM001</strain>
    </source>
</reference>
<protein>
    <submittedName>
        <fullName evidence="2">Uncharacterized protein</fullName>
    </submittedName>
</protein>
<evidence type="ECO:0000313" key="2">
    <source>
        <dbReference type="EMBL" id="OMJ79117.1"/>
    </source>
</evidence>
<sequence>MRFSEQECQWRDTLRTKKQQRPDLNTTCSKYERNSLKTTLLSSYANRKNSKVFLTPQKSFSAKDLSKKSKHYLTANYSKFTSIHHELIKNFEEIIKKQQEEINAVALENQAIEMKISRLHSAGMVKADSPLIVVAEEDSNDRVLNYCKSSIKTVENLIEKQKNDFKNKMLELGIEKKKLEESLAAKKREEIKQEN</sequence>
<accession>A0A1R2BQW2</accession>
<dbReference type="Proteomes" id="UP000187209">
    <property type="component" value="Unassembled WGS sequence"/>
</dbReference>
<dbReference type="EMBL" id="MPUH01000487">
    <property type="protein sequence ID" value="OMJ79117.1"/>
    <property type="molecule type" value="Genomic_DNA"/>
</dbReference>
<organism evidence="2 3">
    <name type="scientific">Stentor coeruleus</name>
    <dbReference type="NCBI Taxonomy" id="5963"/>
    <lineage>
        <taxon>Eukaryota</taxon>
        <taxon>Sar</taxon>
        <taxon>Alveolata</taxon>
        <taxon>Ciliophora</taxon>
        <taxon>Postciliodesmatophora</taxon>
        <taxon>Heterotrichea</taxon>
        <taxon>Heterotrichida</taxon>
        <taxon>Stentoridae</taxon>
        <taxon>Stentor</taxon>
    </lineage>
</organism>
<comment type="caution">
    <text evidence="2">The sequence shown here is derived from an EMBL/GenBank/DDBJ whole genome shotgun (WGS) entry which is preliminary data.</text>
</comment>
<name>A0A1R2BQW2_9CILI</name>
<evidence type="ECO:0000256" key="1">
    <source>
        <dbReference type="SAM" id="Coils"/>
    </source>
</evidence>
<proteinExistence type="predicted"/>
<feature type="coiled-coil region" evidence="1">
    <location>
        <begin position="88"/>
        <end position="115"/>
    </location>
</feature>
<keyword evidence="3" id="KW-1185">Reference proteome</keyword>
<gene>
    <name evidence="2" type="ORF">SteCoe_20939</name>
</gene>
<dbReference type="AlphaFoldDB" id="A0A1R2BQW2"/>
<keyword evidence="1" id="KW-0175">Coiled coil</keyword>